<dbReference type="PIRSF" id="PIRSF033887">
    <property type="entry name" value="PduX"/>
    <property type="match status" value="1"/>
</dbReference>
<name>A0A1I4EEJ3_9HYPH</name>
<dbReference type="AlphaFoldDB" id="A0A1I4EEJ3"/>
<reference evidence="4 5" key="1">
    <citation type="submission" date="2016-10" db="EMBL/GenBank/DDBJ databases">
        <authorList>
            <person name="Varghese N."/>
            <person name="Submissions S."/>
        </authorList>
    </citation>
    <scope>NUCLEOTIDE SEQUENCE [LARGE SCALE GENOMIC DNA]</scope>
    <source>
        <strain evidence="4 5">DSM 21822</strain>
    </source>
</reference>
<dbReference type="EMBL" id="FOSL01000025">
    <property type="protein sequence ID" value="SFL03410.1"/>
    <property type="molecule type" value="Genomic_DNA"/>
</dbReference>
<keyword evidence="1 4" id="KW-0808">Transferase</keyword>
<dbReference type="InterPro" id="IPR006204">
    <property type="entry name" value="GHMP_kinase_N_dom"/>
</dbReference>
<dbReference type="Pfam" id="PF00288">
    <property type="entry name" value="GHMP_kinases_N"/>
    <property type="match status" value="1"/>
</dbReference>
<dbReference type="InterPro" id="IPR020568">
    <property type="entry name" value="Ribosomal_Su5_D2-typ_SF"/>
</dbReference>
<organism evidence="4 5">
    <name type="scientific">Neomesorhizobium albiziae</name>
    <dbReference type="NCBI Taxonomy" id="335020"/>
    <lineage>
        <taxon>Bacteria</taxon>
        <taxon>Pseudomonadati</taxon>
        <taxon>Pseudomonadota</taxon>
        <taxon>Alphaproteobacteria</taxon>
        <taxon>Hyphomicrobiales</taxon>
        <taxon>Phyllobacteriaceae</taxon>
        <taxon>Neomesorhizobium</taxon>
    </lineage>
</organism>
<proteinExistence type="predicted"/>
<dbReference type="GO" id="GO:0005524">
    <property type="term" value="F:ATP binding"/>
    <property type="evidence" value="ECO:0007669"/>
    <property type="project" value="InterPro"/>
</dbReference>
<dbReference type="SUPFAM" id="SSF54211">
    <property type="entry name" value="Ribosomal protein S5 domain 2-like"/>
    <property type="match status" value="1"/>
</dbReference>
<feature type="region of interest" description="Disordered" evidence="2">
    <location>
        <begin position="1"/>
        <end position="24"/>
    </location>
</feature>
<dbReference type="Gene3D" id="3.30.230.10">
    <property type="match status" value="1"/>
</dbReference>
<evidence type="ECO:0000313" key="5">
    <source>
        <dbReference type="Proteomes" id="UP000323300"/>
    </source>
</evidence>
<sequence>MTGAGDVAQRPEPPPTGGPATRIGTGRAIAHHGELVQGVFEDDNGRLHRALVTLPLARLQSEATFTRTNAAAVRVRPQHRTKAAEAARLTLAHLGFPGAGGALSIASAIPVGHGYGSSTADVVASIRATAAAYDVKLRASSVSRIAVAAEGASDAIAYEDQAVLFAQREGIVVEELGGALPALLVVGFKANGGQPIDTLRLTPARYSSEEIQLFRVLRGLASRAVRLQDPYLLGRAATISAQISQHHLPKQHFNIALDIANRNGACGVQVAHSGSLIGIILDLSEKGAHQKATAIAEAASDIGFKDVEIHRVNEEAGR</sequence>
<gene>
    <name evidence="4" type="ORF">SAMN04488498_12515</name>
</gene>
<protein>
    <submittedName>
        <fullName evidence="4">Threonine kinase</fullName>
    </submittedName>
</protein>
<evidence type="ECO:0000256" key="1">
    <source>
        <dbReference type="ARBA" id="ARBA00022777"/>
    </source>
</evidence>
<keyword evidence="5" id="KW-1185">Reference proteome</keyword>
<dbReference type="InterPro" id="IPR012363">
    <property type="entry name" value="PduX"/>
</dbReference>
<evidence type="ECO:0000259" key="3">
    <source>
        <dbReference type="Pfam" id="PF00288"/>
    </source>
</evidence>
<dbReference type="InterPro" id="IPR014721">
    <property type="entry name" value="Ribsml_uS5_D2-typ_fold_subgr"/>
</dbReference>
<keyword evidence="1 4" id="KW-0418">Kinase</keyword>
<dbReference type="GO" id="GO:0016301">
    <property type="term" value="F:kinase activity"/>
    <property type="evidence" value="ECO:0007669"/>
    <property type="project" value="UniProtKB-KW"/>
</dbReference>
<dbReference type="Proteomes" id="UP000323300">
    <property type="component" value="Unassembled WGS sequence"/>
</dbReference>
<evidence type="ECO:0000256" key="2">
    <source>
        <dbReference type="SAM" id="MobiDB-lite"/>
    </source>
</evidence>
<feature type="domain" description="GHMP kinase N-terminal" evidence="3">
    <location>
        <begin position="84"/>
        <end position="156"/>
    </location>
</feature>
<accession>A0A1I4EEJ3</accession>
<dbReference type="OrthoDB" id="7298003at2"/>
<evidence type="ECO:0000313" key="4">
    <source>
        <dbReference type="EMBL" id="SFL03410.1"/>
    </source>
</evidence>